<keyword evidence="3" id="KW-1185">Reference proteome</keyword>
<evidence type="ECO:0000313" key="3">
    <source>
        <dbReference type="Proteomes" id="UP000326396"/>
    </source>
</evidence>
<name>A0A5N6M928_9ASTR</name>
<feature type="compositionally biased region" description="Acidic residues" evidence="1">
    <location>
        <begin position="1"/>
        <end position="11"/>
    </location>
</feature>
<evidence type="ECO:0000313" key="2">
    <source>
        <dbReference type="EMBL" id="KAD3336932.1"/>
    </source>
</evidence>
<evidence type="ECO:0000256" key="1">
    <source>
        <dbReference type="SAM" id="MobiDB-lite"/>
    </source>
</evidence>
<gene>
    <name evidence="2" type="ORF">E3N88_32452</name>
</gene>
<dbReference type="AlphaFoldDB" id="A0A5N6M928"/>
<protein>
    <submittedName>
        <fullName evidence="2">Uncharacterized protein</fullName>
    </submittedName>
</protein>
<comment type="caution">
    <text evidence="2">The sequence shown here is derived from an EMBL/GenBank/DDBJ whole genome shotgun (WGS) entry which is preliminary data.</text>
</comment>
<sequence length="78" mass="8710">MSSCNGDDDDRDFGSCKGLKRLPEGRDERCFTPLLRPAAAFTIWWLVHLYSDRLPALLRSGGWFAFAAMVAGSRVPYA</sequence>
<dbReference type="EMBL" id="SZYD01000016">
    <property type="protein sequence ID" value="KAD3336932.1"/>
    <property type="molecule type" value="Genomic_DNA"/>
</dbReference>
<proteinExistence type="predicted"/>
<accession>A0A5N6M928</accession>
<reference evidence="2 3" key="1">
    <citation type="submission" date="2019-05" db="EMBL/GenBank/DDBJ databases">
        <title>Mikania micrantha, genome provides insights into the molecular mechanism of rapid growth.</title>
        <authorList>
            <person name="Liu B."/>
        </authorList>
    </citation>
    <scope>NUCLEOTIDE SEQUENCE [LARGE SCALE GENOMIC DNA]</scope>
    <source>
        <strain evidence="2">NLD-2019</strain>
        <tissue evidence="2">Leaf</tissue>
    </source>
</reference>
<dbReference type="Proteomes" id="UP000326396">
    <property type="component" value="Linkage Group LG6"/>
</dbReference>
<organism evidence="2 3">
    <name type="scientific">Mikania micrantha</name>
    <name type="common">bitter vine</name>
    <dbReference type="NCBI Taxonomy" id="192012"/>
    <lineage>
        <taxon>Eukaryota</taxon>
        <taxon>Viridiplantae</taxon>
        <taxon>Streptophyta</taxon>
        <taxon>Embryophyta</taxon>
        <taxon>Tracheophyta</taxon>
        <taxon>Spermatophyta</taxon>
        <taxon>Magnoliopsida</taxon>
        <taxon>eudicotyledons</taxon>
        <taxon>Gunneridae</taxon>
        <taxon>Pentapetalae</taxon>
        <taxon>asterids</taxon>
        <taxon>campanulids</taxon>
        <taxon>Asterales</taxon>
        <taxon>Asteraceae</taxon>
        <taxon>Asteroideae</taxon>
        <taxon>Heliantheae alliance</taxon>
        <taxon>Eupatorieae</taxon>
        <taxon>Mikania</taxon>
    </lineage>
</organism>
<feature type="region of interest" description="Disordered" evidence="1">
    <location>
        <begin position="1"/>
        <end position="23"/>
    </location>
</feature>